<protein>
    <submittedName>
        <fullName evidence="2">Uncharacterized protein</fullName>
    </submittedName>
</protein>
<accession>V9DV82</accession>
<dbReference type="Proteomes" id="UP000018721">
    <property type="component" value="Unassembled WGS sequence"/>
</dbReference>
<organism evidence="2 3">
    <name type="scientific">Phytophthora nicotianae P1569</name>
    <dbReference type="NCBI Taxonomy" id="1317065"/>
    <lineage>
        <taxon>Eukaryota</taxon>
        <taxon>Sar</taxon>
        <taxon>Stramenopiles</taxon>
        <taxon>Oomycota</taxon>
        <taxon>Peronosporomycetes</taxon>
        <taxon>Peronosporales</taxon>
        <taxon>Peronosporaceae</taxon>
        <taxon>Phytophthora</taxon>
    </lineage>
</organism>
<evidence type="ECO:0000313" key="3">
    <source>
        <dbReference type="Proteomes" id="UP000018721"/>
    </source>
</evidence>
<sequence>MDVVLTVSIPSTNGLNIAFPSTWKCLTFHNCDYWKPATAVYWSNLPYYTFAAFYETTTCYAGGESVYYSAPLVPTGSHAFLPPMPIRSMMIGVNRNYTRRPSVIYYNGCRLDDYRGDIENIIRGEVIDDETMETAANSSDQRSGDGASADWGLSPNWTAPLPE</sequence>
<comment type="caution">
    <text evidence="2">The sequence shown here is derived from an EMBL/GenBank/DDBJ whole genome shotgun (WGS) entry which is preliminary data.</text>
</comment>
<dbReference type="eggNOG" id="ENOG502RGYR">
    <property type="taxonomic scope" value="Eukaryota"/>
</dbReference>
<gene>
    <name evidence="2" type="ORF">F443_22112</name>
</gene>
<dbReference type="AlphaFoldDB" id="V9DV82"/>
<name>V9DV82_PHYNI</name>
<dbReference type="HOGENOM" id="CLU_143157_0_0_1"/>
<dbReference type="EMBL" id="ANIZ01003853">
    <property type="protein sequence ID" value="ETI30779.1"/>
    <property type="molecule type" value="Genomic_DNA"/>
</dbReference>
<evidence type="ECO:0000256" key="1">
    <source>
        <dbReference type="SAM" id="MobiDB-lite"/>
    </source>
</evidence>
<evidence type="ECO:0000313" key="2">
    <source>
        <dbReference type="EMBL" id="ETI30779.1"/>
    </source>
</evidence>
<dbReference type="OrthoDB" id="109447at2759"/>
<proteinExistence type="predicted"/>
<feature type="region of interest" description="Disordered" evidence="1">
    <location>
        <begin position="132"/>
        <end position="163"/>
    </location>
</feature>
<keyword evidence="3" id="KW-1185">Reference proteome</keyword>
<reference evidence="2 3" key="1">
    <citation type="submission" date="2013-11" db="EMBL/GenBank/DDBJ databases">
        <title>The Genome Sequence of Phytophthora parasitica P1569.</title>
        <authorList>
            <consortium name="The Broad Institute Genomics Platform"/>
            <person name="Russ C."/>
            <person name="Tyler B."/>
            <person name="Panabieres F."/>
            <person name="Shan W."/>
            <person name="Tripathy S."/>
            <person name="Grunwald N."/>
            <person name="Machado M."/>
            <person name="Johnson C.S."/>
            <person name="Arredondo F."/>
            <person name="Hong C."/>
            <person name="Coffey M."/>
            <person name="Young S.K."/>
            <person name="Zeng Q."/>
            <person name="Gargeya S."/>
            <person name="Fitzgerald M."/>
            <person name="Abouelleil A."/>
            <person name="Alvarado L."/>
            <person name="Chapman S.B."/>
            <person name="Gainer-Dewar J."/>
            <person name="Goldberg J."/>
            <person name="Griggs A."/>
            <person name="Gujja S."/>
            <person name="Hansen M."/>
            <person name="Howarth C."/>
            <person name="Imamovic A."/>
            <person name="Ireland A."/>
            <person name="Larimer J."/>
            <person name="McCowan C."/>
            <person name="Murphy C."/>
            <person name="Pearson M."/>
            <person name="Poon T.W."/>
            <person name="Priest M."/>
            <person name="Roberts A."/>
            <person name="Saif S."/>
            <person name="Shea T."/>
            <person name="Sykes S."/>
            <person name="Wortman J."/>
            <person name="Nusbaum C."/>
            <person name="Birren B."/>
        </authorList>
    </citation>
    <scope>NUCLEOTIDE SEQUENCE [LARGE SCALE GENOMIC DNA]</scope>
    <source>
        <strain evidence="2 3">P1569</strain>
    </source>
</reference>